<reference evidence="1 2" key="1">
    <citation type="submission" date="2022-08" db="EMBL/GenBank/DDBJ databases">
        <title>Aerococcaceae sp. nov isolated from spoiled eye mask.</title>
        <authorList>
            <person name="Zhou G."/>
            <person name="Xie X.-B."/>
            <person name="Shi Q.-S."/>
            <person name="Wang Y.-S."/>
            <person name="Wen X."/>
            <person name="Peng H."/>
            <person name="Yang X.-J."/>
            <person name="Tao H.-B."/>
            <person name="Huang X.-M."/>
        </authorList>
    </citation>
    <scope>NUCLEOTIDE SEQUENCE [LARGE SCALE GENOMIC DNA]</scope>
    <source>
        <strain evidence="2">DM20194951</strain>
    </source>
</reference>
<evidence type="ECO:0000313" key="1">
    <source>
        <dbReference type="EMBL" id="UUX34180.1"/>
    </source>
</evidence>
<dbReference type="RefSeq" id="WP_313793683.1">
    <property type="nucleotide sequence ID" value="NZ_CP102453.1"/>
</dbReference>
<accession>A0ABY5P6E4</accession>
<proteinExistence type="predicted"/>
<sequence length="222" mass="26064">MLTNYQIDYRTNGQPKMFEFYLFVNPLGRKSYFSEQEVNATIEMISSKVDLHIVCFHKQRIVTDYIKQLNLDLTDLNTRNHIYRIVYHASLAAKAASMQGKRKGRLFLMKMQQRIDNQIDRYNEDFIKQIAKEVGLDVDVFMEDINSDYVRELYINDQKIATSMNVQKTPSLVIFEPISSNIGYMIEDDLITREAVISQLDEIVAEEVESSHNRKKKHIRLL</sequence>
<dbReference type="EMBL" id="CP102453">
    <property type="protein sequence ID" value="UUX34180.1"/>
    <property type="molecule type" value="Genomic_DNA"/>
</dbReference>
<name>A0ABY5P6E4_9LACT</name>
<dbReference type="Pfam" id="PF13743">
    <property type="entry name" value="Thioredoxin_5"/>
    <property type="match status" value="1"/>
</dbReference>
<dbReference type="Proteomes" id="UP001315967">
    <property type="component" value="Chromosome"/>
</dbReference>
<dbReference type="SUPFAM" id="SSF52833">
    <property type="entry name" value="Thioredoxin-like"/>
    <property type="match status" value="1"/>
</dbReference>
<protein>
    <submittedName>
        <fullName evidence="1">DsbA family protein</fullName>
    </submittedName>
</protein>
<gene>
    <name evidence="1" type="ORF">NRE15_00480</name>
</gene>
<keyword evidence="2" id="KW-1185">Reference proteome</keyword>
<organism evidence="1 2">
    <name type="scientific">Fundicoccus culcitae</name>
    <dbReference type="NCBI Taxonomy" id="2969821"/>
    <lineage>
        <taxon>Bacteria</taxon>
        <taxon>Bacillati</taxon>
        <taxon>Bacillota</taxon>
        <taxon>Bacilli</taxon>
        <taxon>Lactobacillales</taxon>
        <taxon>Aerococcaceae</taxon>
        <taxon>Fundicoccus</taxon>
    </lineage>
</organism>
<dbReference type="InterPro" id="IPR036249">
    <property type="entry name" value="Thioredoxin-like_sf"/>
</dbReference>
<evidence type="ECO:0000313" key="2">
    <source>
        <dbReference type="Proteomes" id="UP001315967"/>
    </source>
</evidence>
<dbReference type="Gene3D" id="3.40.30.10">
    <property type="entry name" value="Glutaredoxin"/>
    <property type="match status" value="1"/>
</dbReference>